<feature type="domain" description="RNA polymerase III subunit Rpc25" evidence="10">
    <location>
        <begin position="83"/>
        <end position="194"/>
    </location>
</feature>
<dbReference type="SUPFAM" id="SSF88798">
    <property type="entry name" value="N-terminal, heterodimerisation domain of RBP7 (RpoE)"/>
    <property type="match status" value="1"/>
</dbReference>
<organism evidence="11 12">
    <name type="scientific">Coemansia thaxteri</name>
    <dbReference type="NCBI Taxonomy" id="2663907"/>
    <lineage>
        <taxon>Eukaryota</taxon>
        <taxon>Fungi</taxon>
        <taxon>Fungi incertae sedis</taxon>
        <taxon>Zoopagomycota</taxon>
        <taxon>Kickxellomycotina</taxon>
        <taxon>Kickxellomycetes</taxon>
        <taxon>Kickxellales</taxon>
        <taxon>Kickxellaceae</taxon>
        <taxon>Coemansia</taxon>
    </lineage>
</organism>
<dbReference type="PANTHER" id="PTHR12709">
    <property type="entry name" value="DNA-DIRECTED RNA POLYMERASE II, III"/>
    <property type="match status" value="1"/>
</dbReference>
<comment type="similarity">
    <text evidence="2">Belongs to the eukaryotic RPB7/RPC8 RNA polymerase subunit family.</text>
</comment>
<evidence type="ECO:0000259" key="9">
    <source>
        <dbReference type="Pfam" id="PF03876"/>
    </source>
</evidence>
<dbReference type="InterPro" id="IPR013238">
    <property type="entry name" value="RNA_pol_III_Rbc25"/>
</dbReference>
<evidence type="ECO:0000313" key="11">
    <source>
        <dbReference type="EMBL" id="KAJ2002307.1"/>
    </source>
</evidence>
<dbReference type="CDD" id="cd04330">
    <property type="entry name" value="RNAP_III_Rpc25_N"/>
    <property type="match status" value="1"/>
</dbReference>
<feature type="domain" description="RNA polymerase Rpb7-like N-terminal" evidence="9">
    <location>
        <begin position="8"/>
        <end position="64"/>
    </location>
</feature>
<keyword evidence="12" id="KW-1185">Reference proteome</keyword>
<dbReference type="InterPro" id="IPR045113">
    <property type="entry name" value="Rpb7-like"/>
</dbReference>
<dbReference type="InterPro" id="IPR005576">
    <property type="entry name" value="Rpb7-like_N"/>
</dbReference>
<dbReference type="Proteomes" id="UP001150907">
    <property type="component" value="Unassembled WGS sequence"/>
</dbReference>
<dbReference type="InterPro" id="IPR036898">
    <property type="entry name" value="RNA_pol_Rpb7-like_N_sf"/>
</dbReference>
<reference evidence="11" key="1">
    <citation type="submission" date="2022-07" db="EMBL/GenBank/DDBJ databases">
        <title>Phylogenomic reconstructions and comparative analyses of Kickxellomycotina fungi.</title>
        <authorList>
            <person name="Reynolds N.K."/>
            <person name="Stajich J.E."/>
            <person name="Barry K."/>
            <person name="Grigoriev I.V."/>
            <person name="Crous P."/>
            <person name="Smith M.E."/>
        </authorList>
    </citation>
    <scope>NUCLEOTIDE SEQUENCE</scope>
    <source>
        <strain evidence="11">IMI 214461</strain>
    </source>
</reference>
<evidence type="ECO:0000259" key="10">
    <source>
        <dbReference type="Pfam" id="PF08292"/>
    </source>
</evidence>
<dbReference type="GO" id="GO:0006384">
    <property type="term" value="P:transcription initiation at RNA polymerase III promoter"/>
    <property type="evidence" value="ECO:0007669"/>
    <property type="project" value="TreeGrafter"/>
</dbReference>
<dbReference type="GO" id="GO:0005666">
    <property type="term" value="C:RNA polymerase III complex"/>
    <property type="evidence" value="ECO:0007669"/>
    <property type="project" value="TreeGrafter"/>
</dbReference>
<proteinExistence type="inferred from homology"/>
<keyword evidence="5" id="KW-0539">Nucleus</keyword>
<dbReference type="Pfam" id="PF08292">
    <property type="entry name" value="RNA_pol_Rbc25"/>
    <property type="match status" value="1"/>
</dbReference>
<dbReference type="PANTHER" id="PTHR12709:SF1">
    <property type="entry name" value="DNA-DIRECTED RNA POLYMERASE III SUBUNIT RPC8"/>
    <property type="match status" value="1"/>
</dbReference>
<protein>
    <recommendedName>
        <fullName evidence="6">DNA-directed RNA polymerase III subunit RPC8</fullName>
    </recommendedName>
    <alternativeName>
        <fullName evidence="7">DNA-directed RNA polymerase III subunit rpc8</fullName>
    </alternativeName>
    <alternativeName>
        <fullName evidence="8">RNA polymerase III subunit C25</fullName>
    </alternativeName>
</protein>
<accession>A0A9W8EES7</accession>
<dbReference type="Gene3D" id="2.40.50.140">
    <property type="entry name" value="Nucleic acid-binding proteins"/>
    <property type="match status" value="1"/>
</dbReference>
<evidence type="ECO:0000256" key="5">
    <source>
        <dbReference type="ARBA" id="ARBA00023242"/>
    </source>
</evidence>
<dbReference type="FunFam" id="2.40.50.140:FF:000221">
    <property type="entry name" value="DNA-directed RNA polymerase III subunit"/>
    <property type="match status" value="1"/>
</dbReference>
<comment type="caution">
    <text evidence="11">The sequence shown here is derived from an EMBL/GenBank/DDBJ whole genome shotgun (WGS) entry which is preliminary data.</text>
</comment>
<gene>
    <name evidence="11" type="primary">rpc25</name>
    <name evidence="11" type="ORF">H4R26_003670</name>
</gene>
<evidence type="ECO:0000256" key="7">
    <source>
        <dbReference type="ARBA" id="ARBA00073027"/>
    </source>
</evidence>
<evidence type="ECO:0000256" key="1">
    <source>
        <dbReference type="ARBA" id="ARBA00004123"/>
    </source>
</evidence>
<name>A0A9W8EES7_9FUNG</name>
<evidence type="ECO:0000256" key="2">
    <source>
        <dbReference type="ARBA" id="ARBA00009307"/>
    </source>
</evidence>
<dbReference type="SUPFAM" id="SSF50249">
    <property type="entry name" value="Nucleic acid-binding proteins"/>
    <property type="match status" value="1"/>
</dbReference>
<keyword evidence="3 11" id="KW-0240">DNA-directed RNA polymerase</keyword>
<sequence length="196" mass="22348">MFVLAVLRDTLKIIPSEFTKSREDALKDEINQKYTNRVLHDIGLCMMAHDLLEIDEGYVQHSEGCIWVKVKFRLVVFRPFKDEILVGRVRSANSEGVQVTMGFFDDITIPANQMPQGSEFDSTEGIWVWRFEGNELFMDLDEQVRFQVLDETFLDVSPPRPKIGDVGNVPVSHPPPYSLVCTIASPGLGLLSWWTE</sequence>
<dbReference type="FunFam" id="3.30.1490.120:FF:000001">
    <property type="entry name" value="DNA-directed RNA polymerase II subunit RPB7"/>
    <property type="match status" value="1"/>
</dbReference>
<dbReference type="InterPro" id="IPR012340">
    <property type="entry name" value="NA-bd_OB-fold"/>
</dbReference>
<keyword evidence="4" id="KW-0804">Transcription</keyword>
<dbReference type="OrthoDB" id="10256606at2759"/>
<evidence type="ECO:0000256" key="3">
    <source>
        <dbReference type="ARBA" id="ARBA00022478"/>
    </source>
</evidence>
<dbReference type="Pfam" id="PF03876">
    <property type="entry name" value="SHS2_Rpb7-N"/>
    <property type="match status" value="1"/>
</dbReference>
<evidence type="ECO:0000256" key="4">
    <source>
        <dbReference type="ARBA" id="ARBA00023163"/>
    </source>
</evidence>
<evidence type="ECO:0000313" key="12">
    <source>
        <dbReference type="Proteomes" id="UP001150907"/>
    </source>
</evidence>
<comment type="subcellular location">
    <subcellularLocation>
        <location evidence="1">Nucleus</location>
    </subcellularLocation>
</comment>
<dbReference type="Gene3D" id="3.30.1490.120">
    <property type="entry name" value="RNA polymerase Rpb7-like, N-terminal domain"/>
    <property type="match status" value="1"/>
</dbReference>
<dbReference type="AlphaFoldDB" id="A0A9W8EES7"/>
<evidence type="ECO:0000256" key="8">
    <source>
        <dbReference type="ARBA" id="ARBA00077605"/>
    </source>
</evidence>
<dbReference type="EMBL" id="JANBQF010000314">
    <property type="protein sequence ID" value="KAJ2002307.1"/>
    <property type="molecule type" value="Genomic_DNA"/>
</dbReference>
<evidence type="ECO:0000256" key="6">
    <source>
        <dbReference type="ARBA" id="ARBA00072526"/>
    </source>
</evidence>